<keyword evidence="8 10" id="KW-0040">ANK repeat</keyword>
<dbReference type="PROSITE" id="PS00028">
    <property type="entry name" value="ZINC_FINGER_C2H2_1"/>
    <property type="match status" value="1"/>
</dbReference>
<evidence type="ECO:0000313" key="16">
    <source>
        <dbReference type="EMBL" id="OAO13129.1"/>
    </source>
</evidence>
<name>A0A196SAU6_BLAHN</name>
<dbReference type="InterPro" id="IPR002110">
    <property type="entry name" value="Ankyrin_rpt"/>
</dbReference>
<evidence type="ECO:0000256" key="7">
    <source>
        <dbReference type="ARBA" id="ARBA00022801"/>
    </source>
</evidence>
<dbReference type="GO" id="GO:0005737">
    <property type="term" value="C:cytoplasm"/>
    <property type="evidence" value="ECO:0007669"/>
    <property type="project" value="UniProtKB-SubCell"/>
</dbReference>
<feature type="compositionally biased region" description="Low complexity" evidence="13">
    <location>
        <begin position="474"/>
        <end position="490"/>
    </location>
</feature>
<comment type="caution">
    <text evidence="16">The sequence shown here is derived from an EMBL/GenBank/DDBJ whole genome shotgun (WGS) entry which is preliminary data.</text>
</comment>
<dbReference type="InterPro" id="IPR036770">
    <property type="entry name" value="Ankyrin_rpt-contain_sf"/>
</dbReference>
<evidence type="ECO:0000313" key="17">
    <source>
        <dbReference type="Proteomes" id="UP000078348"/>
    </source>
</evidence>
<evidence type="ECO:0000256" key="2">
    <source>
        <dbReference type="ARBA" id="ARBA00009262"/>
    </source>
</evidence>
<dbReference type="Pfam" id="PF12796">
    <property type="entry name" value="Ank_2"/>
    <property type="match status" value="1"/>
</dbReference>
<dbReference type="PANTHER" id="PTHR16036:SF2">
    <property type="entry name" value="TRNA ENDONUCLEASE ANKZF1"/>
    <property type="match status" value="1"/>
</dbReference>
<dbReference type="PANTHER" id="PTHR16036">
    <property type="entry name" value="ANKYRIN REPEAT AND ZINC FINGER DOMAIN-CONTAINING PROTEIN 1"/>
    <property type="match status" value="1"/>
</dbReference>
<dbReference type="EMBL" id="LXWW01000460">
    <property type="protein sequence ID" value="OAO13129.1"/>
    <property type="molecule type" value="Genomic_DNA"/>
</dbReference>
<dbReference type="SMART" id="SM00248">
    <property type="entry name" value="ANK"/>
    <property type="match status" value="2"/>
</dbReference>
<accession>A0A196SAU6</accession>
<dbReference type="InterPro" id="IPR013087">
    <property type="entry name" value="Znf_C2H2_type"/>
</dbReference>
<keyword evidence="7 12" id="KW-0378">Hydrolase</keyword>
<evidence type="ECO:0000259" key="14">
    <source>
        <dbReference type="PROSITE" id="PS50157"/>
    </source>
</evidence>
<evidence type="ECO:0000256" key="12">
    <source>
        <dbReference type="PROSITE-ProRule" id="PRU01389"/>
    </source>
</evidence>
<comment type="subcellular location">
    <subcellularLocation>
        <location evidence="1">Cytoplasm</location>
    </subcellularLocation>
</comment>
<feature type="active site" evidence="12">
    <location>
        <position position="188"/>
    </location>
</feature>
<keyword evidence="11" id="KW-0863">Zinc-finger</keyword>
<evidence type="ECO:0000256" key="9">
    <source>
        <dbReference type="ARBA" id="ARBA00023054"/>
    </source>
</evidence>
<evidence type="ECO:0000256" key="3">
    <source>
        <dbReference type="ARBA" id="ARBA00022490"/>
    </source>
</evidence>
<comment type="similarity">
    <text evidence="2 12">Belongs to the ANKZF1/VMS1 family.</text>
</comment>
<feature type="domain" description="C2H2-type" evidence="14">
    <location>
        <begin position="54"/>
        <end position="83"/>
    </location>
</feature>
<evidence type="ECO:0000256" key="6">
    <source>
        <dbReference type="ARBA" id="ARBA00022759"/>
    </source>
</evidence>
<proteinExistence type="inferred from homology"/>
<dbReference type="GO" id="GO:0008270">
    <property type="term" value="F:zinc ion binding"/>
    <property type="evidence" value="ECO:0007669"/>
    <property type="project" value="UniProtKB-KW"/>
</dbReference>
<dbReference type="PROSITE" id="PS50088">
    <property type="entry name" value="ANK_REPEAT"/>
    <property type="match status" value="1"/>
</dbReference>
<dbReference type="SUPFAM" id="SSF48403">
    <property type="entry name" value="Ankyrin repeat"/>
    <property type="match status" value="1"/>
</dbReference>
<dbReference type="AlphaFoldDB" id="A0A196SAU6"/>
<dbReference type="Pfam" id="PF18826">
    <property type="entry name" value="bVLRF1"/>
    <property type="match status" value="1"/>
</dbReference>
<protein>
    <submittedName>
        <fullName evidence="16">Zinc finger protein-like protein</fullName>
    </submittedName>
</protein>
<feature type="compositionally biased region" description="Basic and acidic residues" evidence="13">
    <location>
        <begin position="464"/>
        <end position="473"/>
    </location>
</feature>
<evidence type="ECO:0000256" key="1">
    <source>
        <dbReference type="ARBA" id="ARBA00004496"/>
    </source>
</evidence>
<keyword evidence="9" id="KW-0175">Coiled coil</keyword>
<dbReference type="Gene3D" id="1.25.40.20">
    <property type="entry name" value="Ankyrin repeat-containing domain"/>
    <property type="match status" value="1"/>
</dbReference>
<dbReference type="InterPro" id="IPR041175">
    <property type="entry name" value="VLRF1/Vms1"/>
</dbReference>
<evidence type="ECO:0000259" key="15">
    <source>
        <dbReference type="PROSITE" id="PS52044"/>
    </source>
</evidence>
<dbReference type="OrthoDB" id="429841at2759"/>
<dbReference type="GO" id="GO:0036503">
    <property type="term" value="P:ERAD pathway"/>
    <property type="evidence" value="ECO:0007669"/>
    <property type="project" value="TreeGrafter"/>
</dbReference>
<reference evidence="16 17" key="1">
    <citation type="submission" date="2016-05" db="EMBL/GenBank/DDBJ databases">
        <title>Nuclear genome of Blastocystis sp. subtype 1 NandII.</title>
        <authorList>
            <person name="Gentekaki E."/>
            <person name="Curtis B."/>
            <person name="Stairs C."/>
            <person name="Eme L."/>
            <person name="Herman E."/>
            <person name="Klimes V."/>
            <person name="Arias M.C."/>
            <person name="Elias M."/>
            <person name="Hilliou F."/>
            <person name="Klute M."/>
            <person name="Malik S.-B."/>
            <person name="Pightling A."/>
            <person name="Rachubinski R."/>
            <person name="Salas D."/>
            <person name="Schlacht A."/>
            <person name="Suga H."/>
            <person name="Archibald J."/>
            <person name="Ball S.G."/>
            <person name="Clark G."/>
            <person name="Dacks J."/>
            <person name="Van Der Giezen M."/>
            <person name="Tsaousis A."/>
            <person name="Roger A."/>
        </authorList>
    </citation>
    <scope>NUCLEOTIDE SEQUENCE [LARGE SCALE GENOMIC DNA]</scope>
    <source>
        <strain evidence="17">ATCC 50177 / NandII</strain>
    </source>
</reference>
<keyword evidence="4 12" id="KW-0540">Nuclease</keyword>
<organism evidence="16 17">
    <name type="scientific">Blastocystis sp. subtype 1 (strain ATCC 50177 / NandII)</name>
    <dbReference type="NCBI Taxonomy" id="478820"/>
    <lineage>
        <taxon>Eukaryota</taxon>
        <taxon>Sar</taxon>
        <taxon>Stramenopiles</taxon>
        <taxon>Bigyra</taxon>
        <taxon>Opalozoa</taxon>
        <taxon>Opalinata</taxon>
        <taxon>Blastocystidae</taxon>
        <taxon>Blastocystis</taxon>
    </lineage>
</organism>
<feature type="repeat" description="ANK" evidence="10">
    <location>
        <begin position="370"/>
        <end position="402"/>
    </location>
</feature>
<feature type="compositionally biased region" description="Acidic residues" evidence="13">
    <location>
        <begin position="89"/>
        <end position="104"/>
    </location>
</feature>
<feature type="region of interest" description="Disordered" evidence="13">
    <location>
        <begin position="83"/>
        <end position="104"/>
    </location>
</feature>
<dbReference type="InterPro" id="IPR036236">
    <property type="entry name" value="Znf_C2H2_sf"/>
</dbReference>
<feature type="compositionally biased region" description="Basic and acidic residues" evidence="13">
    <location>
        <begin position="444"/>
        <end position="455"/>
    </location>
</feature>
<keyword evidence="11" id="KW-0479">Metal-binding</keyword>
<feature type="region of interest" description="Disordered" evidence="13">
    <location>
        <begin position="430"/>
        <end position="497"/>
    </location>
</feature>
<evidence type="ECO:0000256" key="5">
    <source>
        <dbReference type="ARBA" id="ARBA00022737"/>
    </source>
</evidence>
<dbReference type="PROSITE" id="PS50297">
    <property type="entry name" value="ANK_REP_REGION"/>
    <property type="match status" value="1"/>
</dbReference>
<keyword evidence="17" id="KW-1185">Reference proteome</keyword>
<dbReference type="GO" id="GO:0004519">
    <property type="term" value="F:endonuclease activity"/>
    <property type="evidence" value="ECO:0007669"/>
    <property type="project" value="UniProtKB-KW"/>
</dbReference>
<keyword evidence="11" id="KW-0862">Zinc</keyword>
<sequence>MNPFRVPLYDLPEDVKKEVRQLKADTRKMQDLTLLENAPDGVIRVPKENSLLHFACSLCSMVFSSLEEQKKHYKSEMHLNKLKEQSAADSDDDSSDEEDDGLDVTEDGCLVSLSLESSRITVVKRLVESGFNDRELAVSQLPDHLDGHFCVLLYRSGFFICGIYDRGVLQISRQEKRYTTRRKQGGAQHKKDNGTGKAISMGARLRRHNELLIQEFVRSTLRSLHDQIAACSAVFLGTTKMHLWRSSVGVTRRPIFFDEGCLDRNDRRVRKIPFFFKKPNLTEMNRIYSQLVSVSVGDLQQAAVVLPVTTENVVKETPTEEAKKEVEVAPVAAAEEECDPFWVAVRSNDTPTITRFLTEHPLLNRAWDEDGETPLHVASINNAEELIKLLLAHGSDPTTRDLQDRLPYNLCSTKEARMAYREYREEHPDQYNWAGSAVPEPLTEEQKQKQKEKQKEKRRRQREKKQEKKKEAAEASAQAEQAAQAAQAEKSPAEVKAVNDKFSPAHKLSMAEQMKLTSRLHKLASRLQVTYHDLINYLSQNADSIADQAQNLEAMLDSGDVPPEVIVENMFGF</sequence>
<keyword evidence="5" id="KW-0677">Repeat</keyword>
<dbReference type="SUPFAM" id="SSF57667">
    <property type="entry name" value="beta-beta-alpha zinc fingers"/>
    <property type="match status" value="1"/>
</dbReference>
<keyword evidence="6 12" id="KW-0255">Endonuclease</keyword>
<dbReference type="STRING" id="478820.A0A196SAU6"/>
<dbReference type="PROSITE" id="PS50157">
    <property type="entry name" value="ZINC_FINGER_C2H2_2"/>
    <property type="match status" value="1"/>
</dbReference>
<keyword evidence="3 12" id="KW-0963">Cytoplasm</keyword>
<dbReference type="Proteomes" id="UP000078348">
    <property type="component" value="Unassembled WGS sequence"/>
</dbReference>
<dbReference type="GO" id="GO:0016787">
    <property type="term" value="F:hydrolase activity"/>
    <property type="evidence" value="ECO:0007669"/>
    <property type="project" value="UniProtKB-KW"/>
</dbReference>
<feature type="domain" description="VLRF1" evidence="15">
    <location>
        <begin position="145"/>
        <end position="294"/>
    </location>
</feature>
<gene>
    <name evidence="16" type="ORF">AV274_5212</name>
</gene>
<dbReference type="InterPro" id="IPR047139">
    <property type="entry name" value="ANKZ1/VMS1"/>
</dbReference>
<evidence type="ECO:0000256" key="4">
    <source>
        <dbReference type="ARBA" id="ARBA00022722"/>
    </source>
</evidence>
<dbReference type="PROSITE" id="PS52044">
    <property type="entry name" value="VLRF1"/>
    <property type="match status" value="1"/>
</dbReference>
<evidence type="ECO:0000256" key="11">
    <source>
        <dbReference type="PROSITE-ProRule" id="PRU00042"/>
    </source>
</evidence>
<comment type="domain">
    <text evidence="12">The VLRF1 domain mediates binding to the 60S ribosomal subunit.</text>
</comment>
<evidence type="ECO:0000256" key="10">
    <source>
        <dbReference type="PROSITE-ProRule" id="PRU00023"/>
    </source>
</evidence>
<evidence type="ECO:0000256" key="13">
    <source>
        <dbReference type="SAM" id="MobiDB-lite"/>
    </source>
</evidence>
<evidence type="ECO:0000256" key="8">
    <source>
        <dbReference type="ARBA" id="ARBA00023043"/>
    </source>
</evidence>